<dbReference type="PANTHER" id="PTHR22916">
    <property type="entry name" value="GLYCOSYLTRANSFERASE"/>
    <property type="match status" value="1"/>
</dbReference>
<name>A0A8J8MSZ9_9RHOB</name>
<dbReference type="Pfam" id="PF00535">
    <property type="entry name" value="Glycos_transf_2"/>
    <property type="match status" value="1"/>
</dbReference>
<organism evidence="2 3">
    <name type="scientific">Falsirhodobacter algicola</name>
    <dbReference type="NCBI Taxonomy" id="2692330"/>
    <lineage>
        <taxon>Bacteria</taxon>
        <taxon>Pseudomonadati</taxon>
        <taxon>Pseudomonadota</taxon>
        <taxon>Alphaproteobacteria</taxon>
        <taxon>Rhodobacterales</taxon>
        <taxon>Paracoccaceae</taxon>
        <taxon>Falsirhodobacter</taxon>
    </lineage>
</organism>
<evidence type="ECO:0000259" key="1">
    <source>
        <dbReference type="Pfam" id="PF00535"/>
    </source>
</evidence>
<feature type="domain" description="Glycosyltransferase 2-like" evidence="1">
    <location>
        <begin position="4"/>
        <end position="139"/>
    </location>
</feature>
<reference evidence="2" key="1">
    <citation type="submission" date="2020-01" db="EMBL/GenBank/DDBJ databases">
        <authorList>
            <person name="Yang Y."/>
            <person name="Kwon Y.M."/>
        </authorList>
    </citation>
    <scope>NUCLEOTIDE SEQUENCE</scope>
    <source>
        <strain evidence="2">PG104</strain>
    </source>
</reference>
<dbReference type="AlphaFoldDB" id="A0A8J8MSZ9"/>
<dbReference type="InterPro" id="IPR001173">
    <property type="entry name" value="Glyco_trans_2-like"/>
</dbReference>
<dbReference type="Proteomes" id="UP000679284">
    <property type="component" value="Chromosome"/>
</dbReference>
<accession>A0A8J8MSZ9</accession>
<dbReference type="CDD" id="cd00761">
    <property type="entry name" value="Glyco_tranf_GTA_type"/>
    <property type="match status" value="1"/>
</dbReference>
<keyword evidence="3" id="KW-1185">Reference proteome</keyword>
<sequence>MAVSFIITTFNIETYVRQCLASVAACVRPGDQVVIVDDGSTDDTVETITALLPDLEAKGVEVTTAFLGVNTFGGVGIGGNIGMDLSTRDIVFFVDGDDYLDPAGFEVALREFEASDADISLANYREWDEIRQEQKSPADHHKWASIGARLDAEGARVRALDMIAVPWRKFYRRDLLVKHKLRFPEGDFFFEDNPFHWDVCRAASRIHFTNRVICYHRVNRPGQTMTSKGYELQAFFVHFQSIFASIAPQDDVLREMACRWLINNMTWHLERMHVEALWAYFQTGHTALRDIPDDLWNGAVAEYFLAKSIWPTVCMIREGNAWSVLESIKAKRRHDEMRALVKKGVDEIAVVRAELRKVAGDTKASRQILQAQRYMDEFRALISDDTLLPRKFTE</sequence>
<dbReference type="EMBL" id="CP047289">
    <property type="protein sequence ID" value="QUS35703.1"/>
    <property type="molecule type" value="Genomic_DNA"/>
</dbReference>
<proteinExistence type="predicted"/>
<dbReference type="PANTHER" id="PTHR22916:SF3">
    <property type="entry name" value="UDP-GLCNAC:BETAGAL BETA-1,3-N-ACETYLGLUCOSAMINYLTRANSFERASE-LIKE PROTEIN 1"/>
    <property type="match status" value="1"/>
</dbReference>
<dbReference type="InterPro" id="IPR029044">
    <property type="entry name" value="Nucleotide-diphossugar_trans"/>
</dbReference>
<dbReference type="Gene3D" id="3.90.550.10">
    <property type="entry name" value="Spore Coat Polysaccharide Biosynthesis Protein SpsA, Chain A"/>
    <property type="match status" value="1"/>
</dbReference>
<dbReference type="SUPFAM" id="SSF53448">
    <property type="entry name" value="Nucleotide-diphospho-sugar transferases"/>
    <property type="match status" value="1"/>
</dbReference>
<evidence type="ECO:0000313" key="3">
    <source>
        <dbReference type="Proteomes" id="UP000679284"/>
    </source>
</evidence>
<evidence type="ECO:0000313" key="2">
    <source>
        <dbReference type="EMBL" id="QUS35703.1"/>
    </source>
</evidence>
<dbReference type="GO" id="GO:0016758">
    <property type="term" value="F:hexosyltransferase activity"/>
    <property type="evidence" value="ECO:0007669"/>
    <property type="project" value="UniProtKB-ARBA"/>
</dbReference>
<protein>
    <submittedName>
        <fullName evidence="2">Glycosyltransferase</fullName>
    </submittedName>
</protein>
<gene>
    <name evidence="2" type="ORF">GR316_05120</name>
</gene>
<dbReference type="RefSeq" id="WP_211784952.1">
    <property type="nucleotide sequence ID" value="NZ_CP047289.1"/>
</dbReference>
<dbReference type="KEGG" id="fap:GR316_05120"/>